<feature type="compositionally biased region" description="Low complexity" evidence="6">
    <location>
        <begin position="715"/>
        <end position="742"/>
    </location>
</feature>
<evidence type="ECO:0000256" key="2">
    <source>
        <dbReference type="ARBA" id="ARBA00022670"/>
    </source>
</evidence>
<feature type="compositionally biased region" description="Low complexity" evidence="6">
    <location>
        <begin position="169"/>
        <end position="182"/>
    </location>
</feature>
<accession>A0ABQ8DY51</accession>
<evidence type="ECO:0000256" key="1">
    <source>
        <dbReference type="ARBA" id="ARBA00007447"/>
    </source>
</evidence>
<organism evidence="8 9">
    <name type="scientific">Brassica napus</name>
    <name type="common">Rape</name>
    <dbReference type="NCBI Taxonomy" id="3708"/>
    <lineage>
        <taxon>Eukaryota</taxon>
        <taxon>Viridiplantae</taxon>
        <taxon>Streptophyta</taxon>
        <taxon>Embryophyta</taxon>
        <taxon>Tracheophyta</taxon>
        <taxon>Spermatophyta</taxon>
        <taxon>Magnoliopsida</taxon>
        <taxon>eudicotyledons</taxon>
        <taxon>Gunneridae</taxon>
        <taxon>Pentapetalae</taxon>
        <taxon>rosids</taxon>
        <taxon>malvids</taxon>
        <taxon>Brassicales</taxon>
        <taxon>Brassicaceae</taxon>
        <taxon>Brassiceae</taxon>
        <taxon>Brassica</taxon>
    </lineage>
</organism>
<dbReference type="Pfam" id="PF14543">
    <property type="entry name" value="TAXi_N"/>
    <property type="match status" value="1"/>
</dbReference>
<protein>
    <recommendedName>
        <fullName evidence="7">Peptidase A1 domain-containing protein</fullName>
    </recommendedName>
</protein>
<evidence type="ECO:0000256" key="5">
    <source>
        <dbReference type="ARBA" id="ARBA00023180"/>
    </source>
</evidence>
<dbReference type="InterPro" id="IPR032861">
    <property type="entry name" value="TAXi_N"/>
</dbReference>
<keyword evidence="9" id="KW-1185">Reference proteome</keyword>
<feature type="region of interest" description="Disordered" evidence="6">
    <location>
        <begin position="689"/>
        <end position="746"/>
    </location>
</feature>
<feature type="compositionally biased region" description="Polar residues" evidence="6">
    <location>
        <begin position="183"/>
        <end position="197"/>
    </location>
</feature>
<dbReference type="InterPro" id="IPR021109">
    <property type="entry name" value="Peptidase_aspartic_dom_sf"/>
</dbReference>
<sequence>MAWHRKAGPGHVITETTSLKEEHKPIGSCKGLGLNMASESRSTPISASSPASSSSPSGKRTRDPEDDEVYLDNLRSQKRYLSEIMACSLNGLTVGDSVSVNMLDSPSRSETFLSPNNNHRDDLPLQYSPMSEDSDEARFCEDPITSTSSSQPESRPTSPVSPYRYQRPLTSTTSHHLSNSHSCPASMSTSATPQSRQRGSDTEGRFPSSPSDICHSSDLRRTALLRSVQMRTQPCGIASSSGTSNVDGGEERMCFKSMEEDNRGEDVSYTQVSGKSKSCKALMGMTLSIQIITSFLFAAPVSSSPPSGFTIDLFKRRLNSSSSRIYNTQLGSPYADTLFDTSVYLMKLQIGTPPVEIEAILDTGSEVIWTDCLPCHNCFKQSGPAFNPLDSSTYEEKICDGSPCQYEIDYTDQSYTRGTYATETVTIQSTSGYSYVMPKTTIGCSHNASVTFQTSASGIVGLNWGPWSLVSQMGDDMLGLMSYCFSGEGTSKLNFGGNAIVSGDGTISANMFKKEEDPNQYYLNLDAISVGKTRIETLGTPFHASNGNMIIDSGTTYTFLRKTYYNKVRKAVENIVKADQEDSGDNWLCYKTNNMDIFPVITMHFQGGADLVLDKYNTYMISGETICLMILCDSRTPVFGNRAQNNFWVGYDPSSLLVSFKPTKDDLPLQYSPMSEDSDEVYKFCEDPITRTSSSQPDSRPTSPVSPYRYQRPLTSTTSHHSSNSHTLPASMSTTSTTPQPSDICHSSDLTRTALLRSVQMRTQPCGIASTSGTSNVDGGEERMCFKSMEEDMSYTEFSGKSKSCKALDMRLCER</sequence>
<dbReference type="InterPro" id="IPR033121">
    <property type="entry name" value="PEPTIDASE_A1"/>
</dbReference>
<feature type="region of interest" description="Disordered" evidence="6">
    <location>
        <begin position="106"/>
        <end position="218"/>
    </location>
</feature>
<dbReference type="CDD" id="cd05476">
    <property type="entry name" value="pepsin_A_like_plant"/>
    <property type="match status" value="1"/>
</dbReference>
<dbReference type="PROSITE" id="PS51767">
    <property type="entry name" value="PEPTIDASE_A1"/>
    <property type="match status" value="1"/>
</dbReference>
<dbReference type="Pfam" id="PF14541">
    <property type="entry name" value="TAXi_C"/>
    <property type="match status" value="1"/>
</dbReference>
<dbReference type="InterPro" id="IPR032799">
    <property type="entry name" value="TAXi_C"/>
</dbReference>
<evidence type="ECO:0000313" key="9">
    <source>
        <dbReference type="Proteomes" id="UP000824890"/>
    </source>
</evidence>
<dbReference type="SUPFAM" id="SSF50630">
    <property type="entry name" value="Acid proteases"/>
    <property type="match status" value="1"/>
</dbReference>
<feature type="compositionally biased region" description="Polar residues" evidence="6">
    <location>
        <begin position="690"/>
        <end position="705"/>
    </location>
</feature>
<evidence type="ECO:0000259" key="7">
    <source>
        <dbReference type="PROSITE" id="PS51767"/>
    </source>
</evidence>
<feature type="region of interest" description="Disordered" evidence="6">
    <location>
        <begin position="1"/>
        <end position="68"/>
    </location>
</feature>
<keyword evidence="5" id="KW-0325">Glycoprotein</keyword>
<comment type="caution">
    <text evidence="8">The sequence shown here is derived from an EMBL/GenBank/DDBJ whole genome shotgun (WGS) entry which is preliminary data.</text>
</comment>
<feature type="compositionally biased region" description="Polar residues" evidence="6">
    <location>
        <begin position="144"/>
        <end position="160"/>
    </location>
</feature>
<keyword evidence="4" id="KW-0378">Hydrolase</keyword>
<keyword evidence="2" id="KW-0645">Protease</keyword>
<dbReference type="Proteomes" id="UP000824890">
    <property type="component" value="Unassembled WGS sequence"/>
</dbReference>
<comment type="similarity">
    <text evidence="1">Belongs to the peptidase A1 family.</text>
</comment>
<feature type="compositionally biased region" description="Polar residues" evidence="6">
    <location>
        <begin position="106"/>
        <end position="117"/>
    </location>
</feature>
<evidence type="ECO:0000256" key="4">
    <source>
        <dbReference type="ARBA" id="ARBA00022801"/>
    </source>
</evidence>
<name>A0ABQ8DY51_BRANA</name>
<dbReference type="PANTHER" id="PTHR35717">
    <property type="entry name" value="OS05G0156200 PROTEIN"/>
    <property type="match status" value="1"/>
</dbReference>
<feature type="compositionally biased region" description="Low complexity" evidence="6">
    <location>
        <begin position="37"/>
        <end position="57"/>
    </location>
</feature>
<reference evidence="8 9" key="1">
    <citation type="submission" date="2021-05" db="EMBL/GenBank/DDBJ databases">
        <title>Genome Assembly of Synthetic Allotetraploid Brassica napus Reveals Homoeologous Exchanges between Subgenomes.</title>
        <authorList>
            <person name="Davis J.T."/>
        </authorList>
    </citation>
    <scope>NUCLEOTIDE SEQUENCE [LARGE SCALE GENOMIC DNA]</scope>
    <source>
        <strain evidence="9">cv. Da-Ae</strain>
        <tissue evidence="8">Seedling</tissue>
    </source>
</reference>
<gene>
    <name evidence="8" type="ORF">HID58_010740</name>
</gene>
<feature type="domain" description="Peptidase A1" evidence="7">
    <location>
        <begin position="344"/>
        <end position="661"/>
    </location>
</feature>
<dbReference type="Gene3D" id="2.40.70.10">
    <property type="entry name" value="Acid Proteases"/>
    <property type="match status" value="2"/>
</dbReference>
<evidence type="ECO:0000256" key="3">
    <source>
        <dbReference type="ARBA" id="ARBA00022750"/>
    </source>
</evidence>
<dbReference type="PANTHER" id="PTHR35717:SF1">
    <property type="entry name" value="OS05G0156200 PROTEIN"/>
    <property type="match status" value="1"/>
</dbReference>
<keyword evidence="3" id="KW-0064">Aspartyl protease</keyword>
<evidence type="ECO:0000256" key="6">
    <source>
        <dbReference type="SAM" id="MobiDB-lite"/>
    </source>
</evidence>
<evidence type="ECO:0000313" key="8">
    <source>
        <dbReference type="EMBL" id="KAH0933623.1"/>
    </source>
</evidence>
<proteinExistence type="inferred from homology"/>
<dbReference type="InterPro" id="IPR034161">
    <property type="entry name" value="Pepsin-like_plant"/>
</dbReference>
<dbReference type="EMBL" id="JAGKQM010000003">
    <property type="protein sequence ID" value="KAH0933623.1"/>
    <property type="molecule type" value="Genomic_DNA"/>
</dbReference>